<reference evidence="1" key="1">
    <citation type="submission" date="2021-03" db="EMBL/GenBank/DDBJ databases">
        <title>Evolutionary innovations through gain and loss of genes in the ectomycorrhizal Boletales.</title>
        <authorList>
            <person name="Wu G."/>
            <person name="Miyauchi S."/>
            <person name="Morin E."/>
            <person name="Yang Z.-L."/>
            <person name="Xu J."/>
            <person name="Martin F.M."/>
        </authorList>
    </citation>
    <scope>NUCLEOTIDE SEQUENCE</scope>
    <source>
        <strain evidence="1">BR01</strain>
    </source>
</reference>
<protein>
    <submittedName>
        <fullName evidence="1">Uncharacterized protein</fullName>
    </submittedName>
</protein>
<dbReference type="Proteomes" id="UP000683000">
    <property type="component" value="Unassembled WGS sequence"/>
</dbReference>
<dbReference type="AlphaFoldDB" id="A0A8I3A8U1"/>
<organism evidence="1 2">
    <name type="scientific">Boletus reticuloceps</name>
    <dbReference type="NCBI Taxonomy" id="495285"/>
    <lineage>
        <taxon>Eukaryota</taxon>
        <taxon>Fungi</taxon>
        <taxon>Dikarya</taxon>
        <taxon>Basidiomycota</taxon>
        <taxon>Agaricomycotina</taxon>
        <taxon>Agaricomycetes</taxon>
        <taxon>Agaricomycetidae</taxon>
        <taxon>Boletales</taxon>
        <taxon>Boletineae</taxon>
        <taxon>Boletaceae</taxon>
        <taxon>Boletoideae</taxon>
        <taxon>Boletus</taxon>
    </lineage>
</organism>
<accession>A0A8I3A8U1</accession>
<evidence type="ECO:0000313" key="2">
    <source>
        <dbReference type="Proteomes" id="UP000683000"/>
    </source>
</evidence>
<keyword evidence="2" id="KW-1185">Reference proteome</keyword>
<gene>
    <name evidence="1" type="ORF">JVT61DRAFT_4885</name>
</gene>
<sequence>MDDDDDPHNLKRALTAGLEKLRKHLKKVFDFHFPLLGAVLHPSIHLTYFQDSSKWASNIPARAEMLLEHLFDEYSDDISTGSNSAPSNNVGTAVEEPKSIFDHAIMFGVTTNFPNTGESATGVLKQSELASYFGGAYPCKNRNDPSQWWKACFESLP</sequence>
<name>A0A8I3A8U1_9AGAM</name>
<dbReference type="EMBL" id="JAGFBS010000019">
    <property type="protein sequence ID" value="KAG6374226.1"/>
    <property type="molecule type" value="Genomic_DNA"/>
</dbReference>
<proteinExistence type="predicted"/>
<dbReference type="OrthoDB" id="3262784at2759"/>
<evidence type="ECO:0000313" key="1">
    <source>
        <dbReference type="EMBL" id="KAG6374226.1"/>
    </source>
</evidence>
<comment type="caution">
    <text evidence="1">The sequence shown here is derived from an EMBL/GenBank/DDBJ whole genome shotgun (WGS) entry which is preliminary data.</text>
</comment>